<gene>
    <name evidence="2" type="ORF">GCM10010405_60660</name>
</gene>
<evidence type="ECO:0000313" key="2">
    <source>
        <dbReference type="EMBL" id="GAA2467875.1"/>
    </source>
</evidence>
<dbReference type="Proteomes" id="UP001501638">
    <property type="component" value="Unassembled WGS sequence"/>
</dbReference>
<proteinExistence type="predicted"/>
<accession>A0ABP5XZ00</accession>
<comment type="caution">
    <text evidence="2">The sequence shown here is derived from an EMBL/GenBank/DDBJ whole genome shotgun (WGS) entry which is preliminary data.</text>
</comment>
<organism evidence="2 3">
    <name type="scientific">Streptomyces macrosporus</name>
    <dbReference type="NCBI Taxonomy" id="44032"/>
    <lineage>
        <taxon>Bacteria</taxon>
        <taxon>Bacillati</taxon>
        <taxon>Actinomycetota</taxon>
        <taxon>Actinomycetes</taxon>
        <taxon>Kitasatosporales</taxon>
        <taxon>Streptomycetaceae</taxon>
        <taxon>Streptomyces</taxon>
    </lineage>
</organism>
<evidence type="ECO:0000256" key="1">
    <source>
        <dbReference type="SAM" id="MobiDB-lite"/>
    </source>
</evidence>
<name>A0ABP5XZ00_9ACTN</name>
<feature type="region of interest" description="Disordered" evidence="1">
    <location>
        <begin position="39"/>
        <end position="96"/>
    </location>
</feature>
<keyword evidence="3" id="KW-1185">Reference proteome</keyword>
<reference evidence="3" key="1">
    <citation type="journal article" date="2019" name="Int. J. Syst. Evol. Microbiol.">
        <title>The Global Catalogue of Microorganisms (GCM) 10K type strain sequencing project: providing services to taxonomists for standard genome sequencing and annotation.</title>
        <authorList>
            <consortium name="The Broad Institute Genomics Platform"/>
            <consortium name="The Broad Institute Genome Sequencing Center for Infectious Disease"/>
            <person name="Wu L."/>
            <person name="Ma J."/>
        </authorList>
    </citation>
    <scope>NUCLEOTIDE SEQUENCE [LARGE SCALE GENOMIC DNA]</scope>
    <source>
        <strain evidence="3">JCM 6305</strain>
    </source>
</reference>
<evidence type="ECO:0000313" key="3">
    <source>
        <dbReference type="Proteomes" id="UP001501638"/>
    </source>
</evidence>
<feature type="compositionally biased region" description="Low complexity" evidence="1">
    <location>
        <begin position="71"/>
        <end position="88"/>
    </location>
</feature>
<protein>
    <submittedName>
        <fullName evidence="2">Uncharacterized protein</fullName>
    </submittedName>
</protein>
<dbReference type="EMBL" id="BAAASZ010000052">
    <property type="protein sequence ID" value="GAA2467875.1"/>
    <property type="molecule type" value="Genomic_DNA"/>
</dbReference>
<feature type="compositionally biased region" description="Gly residues" evidence="1">
    <location>
        <begin position="60"/>
        <end position="70"/>
    </location>
</feature>
<sequence>MLLSGVRAVPGVSAVSGVAGVTGVPARVSGLVVAVHGRKGIDSRAASTPGGSAFRPGPATGSGPGSGSHSGPGSETVPIGIGPVRPGGSSEGSVTVGRIGVDSYYRRVA</sequence>